<keyword evidence="2" id="KW-0456">Lyase</keyword>
<dbReference type="Proteomes" id="UP000471521">
    <property type="component" value="Unassembled WGS sequence"/>
</dbReference>
<dbReference type="Pfam" id="PF03243">
    <property type="entry name" value="MerB"/>
    <property type="match status" value="1"/>
</dbReference>
<evidence type="ECO:0000313" key="2">
    <source>
        <dbReference type="EMBL" id="MXR20113.1"/>
    </source>
</evidence>
<accession>A0A6B0SKP9</accession>
<keyword evidence="3" id="KW-1185">Reference proteome</keyword>
<proteinExistence type="predicted"/>
<dbReference type="RefSeq" id="WP_159525671.1">
    <property type="nucleotide sequence ID" value="NZ_WUUU01000028.1"/>
</dbReference>
<dbReference type="InterPro" id="IPR053717">
    <property type="entry name" value="MerB_lyase_sf"/>
</dbReference>
<evidence type="ECO:0000256" key="1">
    <source>
        <dbReference type="SAM" id="MobiDB-lite"/>
    </source>
</evidence>
<organism evidence="2 3">
    <name type="scientific">Halobacterium bonnevillei</name>
    <dbReference type="NCBI Taxonomy" id="2692200"/>
    <lineage>
        <taxon>Archaea</taxon>
        <taxon>Methanobacteriati</taxon>
        <taxon>Methanobacteriota</taxon>
        <taxon>Stenosarchaea group</taxon>
        <taxon>Halobacteria</taxon>
        <taxon>Halobacteriales</taxon>
        <taxon>Halobacteriaceae</taxon>
        <taxon>Halobacterium</taxon>
    </lineage>
</organism>
<protein>
    <submittedName>
        <fullName evidence="2">Alkylmercury lyase</fullName>
    </submittedName>
</protein>
<dbReference type="OrthoDB" id="232973at2157"/>
<feature type="region of interest" description="Disordered" evidence="1">
    <location>
        <begin position="1"/>
        <end position="20"/>
    </location>
</feature>
<evidence type="ECO:0000313" key="3">
    <source>
        <dbReference type="Proteomes" id="UP000471521"/>
    </source>
</evidence>
<dbReference type="EMBL" id="WUUU01000028">
    <property type="protein sequence ID" value="MXR20113.1"/>
    <property type="molecule type" value="Genomic_DNA"/>
</dbReference>
<gene>
    <name evidence="2" type="ORF">GRX66_05665</name>
</gene>
<dbReference type="SUPFAM" id="SSF160387">
    <property type="entry name" value="NosL/MerB-like"/>
    <property type="match status" value="1"/>
</dbReference>
<name>A0A6B0SKP9_9EURY</name>
<comment type="caution">
    <text evidence="2">The sequence shown here is derived from an EMBL/GenBank/DDBJ whole genome shotgun (WGS) entry which is preliminary data.</text>
</comment>
<sequence length="201" mass="21034">MSDQTTDVRGAVESNDPRWLGDSDVMDAALPAEFQAAMGAFLGEDVETLDGWVDRLRELTGGSIGVAELCHADSETPHRATMNGDTYHFQCFYDAVALASIEDEPVDVRTESPDGDVITARATPNGVEATPVDAVTSFGVAAEASPSGEGLTLGDAYGAICPYVKAFPDRAAYEAWASTVDAETVALPLTDGFPVAGALVE</sequence>
<dbReference type="Gene3D" id="3.30.450.410">
    <property type="match status" value="1"/>
</dbReference>
<dbReference type="InterPro" id="IPR004927">
    <property type="entry name" value="MerB"/>
</dbReference>
<dbReference type="AlphaFoldDB" id="A0A6B0SKP9"/>
<reference evidence="2 3" key="1">
    <citation type="submission" date="2019-12" db="EMBL/GenBank/DDBJ databases">
        <title>Isolation and characterization of three novel carbon monoxide-oxidizing members of Halobacteria from salione crusts and soils.</title>
        <authorList>
            <person name="Myers M.R."/>
            <person name="King G.M."/>
        </authorList>
    </citation>
    <scope>NUCLEOTIDE SEQUENCE [LARGE SCALE GENOMIC DNA]</scope>
    <source>
        <strain evidence="2 3">PCN9</strain>
    </source>
</reference>
<dbReference type="GO" id="GO:0018836">
    <property type="term" value="F:alkylmercury lyase activity"/>
    <property type="evidence" value="ECO:0007669"/>
    <property type="project" value="InterPro"/>
</dbReference>